<dbReference type="PANTHER" id="PTHR43792">
    <property type="entry name" value="GNAT FAMILY, PUTATIVE (AFU_ORTHOLOGUE AFUA_3G00765)-RELATED-RELATED"/>
    <property type="match status" value="1"/>
</dbReference>
<name>A0ABT5WNJ1_9SPHN</name>
<dbReference type="PANTHER" id="PTHR43792:SF1">
    <property type="entry name" value="N-ACETYLTRANSFERASE DOMAIN-CONTAINING PROTEIN"/>
    <property type="match status" value="1"/>
</dbReference>
<gene>
    <name evidence="2" type="ORF">PYV00_07700</name>
</gene>
<dbReference type="Pfam" id="PF13302">
    <property type="entry name" value="Acetyltransf_3"/>
    <property type="match status" value="1"/>
</dbReference>
<dbReference type="Gene3D" id="3.40.630.30">
    <property type="match status" value="1"/>
</dbReference>
<organism evidence="2 3">
    <name type="scientific">Novosphingobium album</name>
    <name type="common">ex Liu et al. 2023</name>
    <dbReference type="NCBI Taxonomy" id="3031130"/>
    <lineage>
        <taxon>Bacteria</taxon>
        <taxon>Pseudomonadati</taxon>
        <taxon>Pseudomonadota</taxon>
        <taxon>Alphaproteobacteria</taxon>
        <taxon>Sphingomonadales</taxon>
        <taxon>Sphingomonadaceae</taxon>
        <taxon>Novosphingobium</taxon>
    </lineage>
</organism>
<reference evidence="2 3" key="1">
    <citation type="submission" date="2023-03" db="EMBL/GenBank/DDBJ databases">
        <title>NovoSphingobium album sp. nov. isolated from polycyclic aromatic hydrocarbons- and heavy-metal polluted soil.</title>
        <authorList>
            <person name="Liu Z."/>
            <person name="Wang K."/>
        </authorList>
    </citation>
    <scope>NUCLEOTIDE SEQUENCE [LARGE SCALE GENOMIC DNA]</scope>
    <source>
        <strain evidence="2 3">H3SJ31-1</strain>
    </source>
</reference>
<dbReference type="PROSITE" id="PS51186">
    <property type="entry name" value="GNAT"/>
    <property type="match status" value="1"/>
</dbReference>
<sequence length="172" mass="19247">MVTLRTERLTLRPARADDLDAIHALLSNPRAMAYWSTPPHTHRDQSREWLAGMIATAPDEGVDFVIAHHGRVIGKAGFYRFPEIGYILDPALWGQGLAGEALRAVLGHVFTAHGLERAVADVDPRNAASLRLLERLGFRETGRAAKTWLVGREWCDSVYLALDRKDWPQRTA</sequence>
<accession>A0ABT5WNJ1</accession>
<dbReference type="Proteomes" id="UP001216253">
    <property type="component" value="Unassembled WGS sequence"/>
</dbReference>
<dbReference type="InterPro" id="IPR051531">
    <property type="entry name" value="N-acetyltransferase"/>
</dbReference>
<evidence type="ECO:0000259" key="1">
    <source>
        <dbReference type="PROSITE" id="PS51186"/>
    </source>
</evidence>
<dbReference type="RefSeq" id="WP_275227707.1">
    <property type="nucleotide sequence ID" value="NZ_JARESE010000020.1"/>
</dbReference>
<comment type="caution">
    <text evidence="2">The sequence shown here is derived from an EMBL/GenBank/DDBJ whole genome shotgun (WGS) entry which is preliminary data.</text>
</comment>
<dbReference type="SUPFAM" id="SSF55729">
    <property type="entry name" value="Acyl-CoA N-acyltransferases (Nat)"/>
    <property type="match status" value="1"/>
</dbReference>
<protein>
    <submittedName>
        <fullName evidence="2">GNAT family protein</fullName>
    </submittedName>
</protein>
<dbReference type="EMBL" id="JARESE010000020">
    <property type="protein sequence ID" value="MDE8651602.1"/>
    <property type="molecule type" value="Genomic_DNA"/>
</dbReference>
<evidence type="ECO:0000313" key="2">
    <source>
        <dbReference type="EMBL" id="MDE8651602.1"/>
    </source>
</evidence>
<dbReference type="InterPro" id="IPR016181">
    <property type="entry name" value="Acyl_CoA_acyltransferase"/>
</dbReference>
<dbReference type="InterPro" id="IPR000182">
    <property type="entry name" value="GNAT_dom"/>
</dbReference>
<feature type="domain" description="N-acetyltransferase" evidence="1">
    <location>
        <begin position="9"/>
        <end position="165"/>
    </location>
</feature>
<evidence type="ECO:0000313" key="3">
    <source>
        <dbReference type="Proteomes" id="UP001216253"/>
    </source>
</evidence>
<keyword evidence="3" id="KW-1185">Reference proteome</keyword>
<proteinExistence type="predicted"/>